<dbReference type="Pfam" id="PF00106">
    <property type="entry name" value="adh_short"/>
    <property type="match status" value="1"/>
</dbReference>
<dbReference type="Gene3D" id="3.40.50.720">
    <property type="entry name" value="NAD(P)-binding Rossmann-like Domain"/>
    <property type="match status" value="1"/>
</dbReference>
<feature type="region of interest" description="Disordered" evidence="3">
    <location>
        <begin position="814"/>
        <end position="866"/>
    </location>
</feature>
<dbReference type="InterPro" id="IPR002347">
    <property type="entry name" value="SDR_fam"/>
</dbReference>
<dbReference type="AlphaFoldDB" id="A0A9P5ZKQ5"/>
<feature type="region of interest" description="Disordered" evidence="3">
    <location>
        <begin position="426"/>
        <end position="447"/>
    </location>
</feature>
<evidence type="ECO:0000256" key="1">
    <source>
        <dbReference type="ARBA" id="ARBA00006484"/>
    </source>
</evidence>
<evidence type="ECO:0000256" key="3">
    <source>
        <dbReference type="SAM" id="MobiDB-lite"/>
    </source>
</evidence>
<feature type="compositionally biased region" description="Basic residues" evidence="3">
    <location>
        <begin position="959"/>
        <end position="969"/>
    </location>
</feature>
<feature type="compositionally biased region" description="Polar residues" evidence="3">
    <location>
        <begin position="844"/>
        <end position="853"/>
    </location>
</feature>
<keyword evidence="5" id="KW-1185">Reference proteome</keyword>
<dbReference type="PANTHER" id="PTHR24320">
    <property type="entry name" value="RETINOL DEHYDROGENASE"/>
    <property type="match status" value="1"/>
</dbReference>
<protein>
    <submittedName>
        <fullName evidence="4">Uncharacterized protein</fullName>
    </submittedName>
</protein>
<dbReference type="OrthoDB" id="191139at2759"/>
<feature type="region of interest" description="Disordered" evidence="3">
    <location>
        <begin position="954"/>
        <end position="1031"/>
    </location>
</feature>
<name>A0A9P5ZKQ5_PLEER</name>
<dbReference type="EMBL" id="MU154680">
    <property type="protein sequence ID" value="KAF9489167.1"/>
    <property type="molecule type" value="Genomic_DNA"/>
</dbReference>
<gene>
    <name evidence="4" type="ORF">BDN71DRAFT_1512371</name>
</gene>
<dbReference type="Proteomes" id="UP000807025">
    <property type="component" value="Unassembled WGS sequence"/>
</dbReference>
<feature type="region of interest" description="Disordered" evidence="3">
    <location>
        <begin position="721"/>
        <end position="793"/>
    </location>
</feature>
<organism evidence="4 5">
    <name type="scientific">Pleurotus eryngii</name>
    <name type="common">Boletus of the steppes</name>
    <dbReference type="NCBI Taxonomy" id="5323"/>
    <lineage>
        <taxon>Eukaryota</taxon>
        <taxon>Fungi</taxon>
        <taxon>Dikarya</taxon>
        <taxon>Basidiomycota</taxon>
        <taxon>Agaricomycotina</taxon>
        <taxon>Agaricomycetes</taxon>
        <taxon>Agaricomycetidae</taxon>
        <taxon>Agaricales</taxon>
        <taxon>Pleurotineae</taxon>
        <taxon>Pleurotaceae</taxon>
        <taxon>Pleurotus</taxon>
    </lineage>
</organism>
<evidence type="ECO:0000256" key="2">
    <source>
        <dbReference type="ARBA" id="ARBA00023002"/>
    </source>
</evidence>
<evidence type="ECO:0000313" key="5">
    <source>
        <dbReference type="Proteomes" id="UP000807025"/>
    </source>
</evidence>
<keyword evidence="2" id="KW-0560">Oxidoreductase</keyword>
<dbReference type="InterPro" id="IPR036291">
    <property type="entry name" value="NAD(P)-bd_dom_sf"/>
</dbReference>
<dbReference type="PANTHER" id="PTHR24320:SF281">
    <property type="entry name" value="SHORT CHAIN DEHYDROGENASE_REDUCTASE FAMILY PROTEIN (AFU_ORTHOLOGUE AFUA_5G14310)"/>
    <property type="match status" value="1"/>
</dbReference>
<comment type="similarity">
    <text evidence="1">Belongs to the short-chain dehydrogenases/reductases (SDR) family.</text>
</comment>
<sequence>MQTIKEAIVGKASTGTEEARSADLKDMTALVTGGTGGIGFEVAKALATSGARVLVMSRKSEHGDKAVAQIQAAGEAPVDVRFIACDLGNLKEVRSVAEQIKKDEGRLDILVAAAGVGVNKFDETKDGIDRHLGVNHLGHFLLINRLLPLMIETSKFPTLNAAPARVPRIVTISSELHRTAPGSIKFSNKAEVASTGASKETNESKDLSANSLYARTKVANILFTRRLVDSVLTPNNINVMALATHPGAVHTGQQDQFKEAYGELIGSVLKSVTVPFMKDPNQGSASTVWAAVSREVDGSDGGGGRNKWQGSYVTDPGTKGNPTAQASNDELANNLWRLSEELIREKLGSDALLKWGAMSYALSWSELVHPATTGSQSNPTAEGGAEGQSILFDPRFFYGLGTEVPLADKDSDERRSWIDGVSLRGETSYESESDEIHGPGDDDDDDCNVLEKATKRDDVEDTRNSRTSEFAVATDKDQPLSKDAQKMRCAHSKVWQHETLPLYQEYVARQLNPPSGERVSIEYNHATQFMLGGLQMAGNRTVAPCEPRLATDDQSPQPQSETLGCFTHMEAWARQILLNHDISEYRYDESVLQSLMMFAETFYDGFVHSTEQLLRESLARQAQRQSPVLELQDFCFGVDVRLKLTPPFHNITSTRVFRTLRTTSAHKLQDLQRKVNFITGKMDEAGEKEDVPRQTRKSKVQAIKQNINEQQLLGRVVKDLATTAKPKDKQKGAVSAPPSVRKSKKKDNKMTPRPTLDAESISATKRKGRPPKISRSAQPIRAISPTSAYRGGKGKNAALLENTLGTPAVMSNVMAPPPAPAPKAEEQSTSSSVNARSIALSASGVATTSSSDLPTGDAASLQRDPRPANLAGFVSASTSGSLPPMFIPYDYPTPTDSLPPSRDSSVLRMLDGKAGQHATPPVLTALSGLSSQDTLPGTVSDDCITTTADVDADVTPRATPRRGGRKVKPTPKAEELMQTRARAKARVEKKGTGSPTKVVGMSTRSAGSLTEKAGPSTPTPQALVRKRKLGD</sequence>
<accession>A0A9P5ZKQ5</accession>
<reference evidence="4" key="1">
    <citation type="submission" date="2020-11" db="EMBL/GenBank/DDBJ databases">
        <authorList>
            <consortium name="DOE Joint Genome Institute"/>
            <person name="Ahrendt S."/>
            <person name="Riley R."/>
            <person name="Andreopoulos W."/>
            <person name="Labutti K."/>
            <person name="Pangilinan J."/>
            <person name="Ruiz-Duenas F.J."/>
            <person name="Barrasa J.M."/>
            <person name="Sanchez-Garcia M."/>
            <person name="Camarero S."/>
            <person name="Miyauchi S."/>
            <person name="Serrano A."/>
            <person name="Linde D."/>
            <person name="Babiker R."/>
            <person name="Drula E."/>
            <person name="Ayuso-Fernandez I."/>
            <person name="Pacheco R."/>
            <person name="Padilla G."/>
            <person name="Ferreira P."/>
            <person name="Barriuso J."/>
            <person name="Kellner H."/>
            <person name="Castanera R."/>
            <person name="Alfaro M."/>
            <person name="Ramirez L."/>
            <person name="Pisabarro A.G."/>
            <person name="Kuo A."/>
            <person name="Tritt A."/>
            <person name="Lipzen A."/>
            <person name="He G."/>
            <person name="Yan M."/>
            <person name="Ng V."/>
            <person name="Cullen D."/>
            <person name="Martin F."/>
            <person name="Rosso M.-N."/>
            <person name="Henrissat B."/>
            <person name="Hibbett D."/>
            <person name="Martinez A.T."/>
            <person name="Grigoriev I.V."/>
        </authorList>
    </citation>
    <scope>NUCLEOTIDE SEQUENCE</scope>
    <source>
        <strain evidence="4">ATCC 90797</strain>
    </source>
</reference>
<proteinExistence type="inferred from homology"/>
<dbReference type="SUPFAM" id="SSF51735">
    <property type="entry name" value="NAD(P)-binding Rossmann-fold domains"/>
    <property type="match status" value="1"/>
</dbReference>
<evidence type="ECO:0000313" key="4">
    <source>
        <dbReference type="EMBL" id="KAF9489167.1"/>
    </source>
</evidence>
<dbReference type="PRINTS" id="PR00081">
    <property type="entry name" value="GDHRDH"/>
</dbReference>
<dbReference type="GO" id="GO:0016491">
    <property type="term" value="F:oxidoreductase activity"/>
    <property type="evidence" value="ECO:0007669"/>
    <property type="project" value="UniProtKB-KW"/>
</dbReference>
<comment type="caution">
    <text evidence="4">The sequence shown here is derived from an EMBL/GenBank/DDBJ whole genome shotgun (WGS) entry which is preliminary data.</text>
</comment>